<dbReference type="EMBL" id="CP024848">
    <property type="protein sequence ID" value="AXI09218.1"/>
    <property type="molecule type" value="Genomic_DNA"/>
</dbReference>
<dbReference type="InterPro" id="IPR007263">
    <property type="entry name" value="DCC1-like"/>
</dbReference>
<evidence type="ECO:0000313" key="2">
    <source>
        <dbReference type="Proteomes" id="UP000253908"/>
    </source>
</evidence>
<evidence type="ECO:0000313" key="1">
    <source>
        <dbReference type="EMBL" id="AXI09218.1"/>
    </source>
</evidence>
<accession>A0A345PGT8</accession>
<dbReference type="PANTHER" id="PTHR33639:SF2">
    <property type="entry name" value="DUF393 DOMAIN-CONTAINING PROTEIN"/>
    <property type="match status" value="1"/>
</dbReference>
<gene>
    <name evidence="1" type="ORF">CUC15_09880</name>
</gene>
<name>A0A345PGT8_9BACI</name>
<dbReference type="AlphaFoldDB" id="A0A345PGT8"/>
<dbReference type="Proteomes" id="UP000253908">
    <property type="component" value="Chromosome"/>
</dbReference>
<dbReference type="RefSeq" id="WP_114916511.1">
    <property type="nucleotide sequence ID" value="NZ_CP024848.1"/>
</dbReference>
<dbReference type="PANTHER" id="PTHR33639">
    <property type="entry name" value="THIOL-DISULFIDE OXIDOREDUCTASE DCC"/>
    <property type="match status" value="1"/>
</dbReference>
<dbReference type="Pfam" id="PF04134">
    <property type="entry name" value="DCC1-like"/>
    <property type="match status" value="1"/>
</dbReference>
<protein>
    <submittedName>
        <fullName evidence="1">Thiol-disulfide oxidoreductase</fullName>
    </submittedName>
</protein>
<dbReference type="OrthoDB" id="9785438at2"/>
<sequence length="138" mass="16171">MSKIILFDGVCNFCSNSVNFIIKRDKHATFKFGSLQSDIGIKLKNQTNLPEDTDSIVLMEDGKYYDKSTAALRISKELDGFWKFLYVFIIVPKPLRDLAYNYLAKNRYKWFGKKDQCMLPSPEIKSRFLKEEYDNNIM</sequence>
<keyword evidence="2" id="KW-1185">Reference proteome</keyword>
<reference evidence="2" key="1">
    <citation type="submission" date="2017-11" db="EMBL/GenBank/DDBJ databases">
        <authorList>
            <person name="Zhu W."/>
        </authorList>
    </citation>
    <scope>NUCLEOTIDE SEQUENCE [LARGE SCALE GENOMIC DNA]</scope>
    <source>
        <strain evidence="2">160</strain>
    </source>
</reference>
<organism evidence="1 2">
    <name type="scientific">Oceanobacillus zhaokaii</name>
    <dbReference type="NCBI Taxonomy" id="2052660"/>
    <lineage>
        <taxon>Bacteria</taxon>
        <taxon>Bacillati</taxon>
        <taxon>Bacillota</taxon>
        <taxon>Bacilli</taxon>
        <taxon>Bacillales</taxon>
        <taxon>Bacillaceae</taxon>
        <taxon>Oceanobacillus</taxon>
    </lineage>
</organism>
<dbReference type="GO" id="GO:0015035">
    <property type="term" value="F:protein-disulfide reductase activity"/>
    <property type="evidence" value="ECO:0007669"/>
    <property type="project" value="InterPro"/>
</dbReference>
<dbReference type="KEGG" id="ocn:CUC15_09880"/>
<dbReference type="InterPro" id="IPR052927">
    <property type="entry name" value="DCC_oxidoreductase"/>
</dbReference>
<proteinExistence type="predicted"/>